<dbReference type="Proteomes" id="UP000789524">
    <property type="component" value="Unassembled WGS sequence"/>
</dbReference>
<proteinExistence type="predicted"/>
<gene>
    <name evidence="2" type="ORF">DCHRY22_LOCUS3868</name>
</gene>
<dbReference type="AlphaFoldDB" id="A0A8J2QGM5"/>
<evidence type="ECO:0000256" key="1">
    <source>
        <dbReference type="SAM" id="Phobius"/>
    </source>
</evidence>
<dbReference type="OrthoDB" id="5296287at2759"/>
<dbReference type="EMBL" id="CAKASE010000048">
    <property type="protein sequence ID" value="CAG9562550.1"/>
    <property type="molecule type" value="Genomic_DNA"/>
</dbReference>
<feature type="transmembrane region" description="Helical" evidence="1">
    <location>
        <begin position="73"/>
        <end position="93"/>
    </location>
</feature>
<keyword evidence="1" id="KW-1133">Transmembrane helix</keyword>
<reference evidence="2" key="1">
    <citation type="submission" date="2021-09" db="EMBL/GenBank/DDBJ databases">
        <authorList>
            <person name="Martin H S."/>
        </authorList>
    </citation>
    <scope>NUCLEOTIDE SEQUENCE</scope>
</reference>
<sequence length="185" mass="20923">MLIGIKWNSSTTNTLTCMALATSVIAYGLALNITPRLFAINVRSTIFGSCHSSGQLGVIICYLIVMFKVMNSFTLMIVETVIVVCLTCLCYFCPDVDGRELPDVLEDMDYFSELSKPLRWATQKTNSPSHEEVEIRVHSFGSAGQNLSNNRSDERLPARRIGHLSKWPLLRRLTNNFLRTFRKKN</sequence>
<evidence type="ECO:0000313" key="3">
    <source>
        <dbReference type="Proteomes" id="UP000789524"/>
    </source>
</evidence>
<keyword evidence="1" id="KW-0812">Transmembrane</keyword>
<keyword evidence="1" id="KW-0472">Membrane</keyword>
<protein>
    <submittedName>
        <fullName evidence="2">(African queen) hypothetical protein</fullName>
    </submittedName>
</protein>
<evidence type="ECO:0000313" key="2">
    <source>
        <dbReference type="EMBL" id="CAG9562550.1"/>
    </source>
</evidence>
<feature type="transmembrane region" description="Helical" evidence="1">
    <location>
        <begin position="12"/>
        <end position="33"/>
    </location>
</feature>
<feature type="transmembrane region" description="Helical" evidence="1">
    <location>
        <begin position="45"/>
        <end position="67"/>
    </location>
</feature>
<name>A0A8J2QGM5_9NEOP</name>
<comment type="caution">
    <text evidence="2">The sequence shown here is derived from an EMBL/GenBank/DDBJ whole genome shotgun (WGS) entry which is preliminary data.</text>
</comment>
<accession>A0A8J2QGM5</accession>
<organism evidence="2 3">
    <name type="scientific">Danaus chrysippus</name>
    <name type="common">African queen</name>
    <dbReference type="NCBI Taxonomy" id="151541"/>
    <lineage>
        <taxon>Eukaryota</taxon>
        <taxon>Metazoa</taxon>
        <taxon>Ecdysozoa</taxon>
        <taxon>Arthropoda</taxon>
        <taxon>Hexapoda</taxon>
        <taxon>Insecta</taxon>
        <taxon>Pterygota</taxon>
        <taxon>Neoptera</taxon>
        <taxon>Endopterygota</taxon>
        <taxon>Lepidoptera</taxon>
        <taxon>Glossata</taxon>
        <taxon>Ditrysia</taxon>
        <taxon>Papilionoidea</taxon>
        <taxon>Nymphalidae</taxon>
        <taxon>Danainae</taxon>
        <taxon>Danaini</taxon>
        <taxon>Danaina</taxon>
        <taxon>Danaus</taxon>
        <taxon>Anosia</taxon>
    </lineage>
</organism>
<keyword evidence="3" id="KW-1185">Reference proteome</keyword>